<organism evidence="2 3">
    <name type="scientific">Fusarium oxysporum f. sp. radicis-cucumerinum</name>
    <dbReference type="NCBI Taxonomy" id="327505"/>
    <lineage>
        <taxon>Eukaryota</taxon>
        <taxon>Fungi</taxon>
        <taxon>Dikarya</taxon>
        <taxon>Ascomycota</taxon>
        <taxon>Pezizomycotina</taxon>
        <taxon>Sordariomycetes</taxon>
        <taxon>Hypocreomycetidae</taxon>
        <taxon>Hypocreales</taxon>
        <taxon>Nectriaceae</taxon>
        <taxon>Fusarium</taxon>
        <taxon>Fusarium oxysporum species complex</taxon>
    </lineage>
</organism>
<sequence>MGLDGFAYDPDHRVIVCRICETCLIPKRTSWKSHLRAEPHQMKGETLRSTVEQLSSYELRPVEELRKWRPDRKRPCQPVKGLAVYGGYICTEDDKCDYCTRRIETMHDHAPAHGKKASQHTSDAPLWRACKLQTYFTAKGRIDYFVVAEEERPSPSSLPATGRGEPAPSQEEGKLFDDLKADIIQASHDLDSKAEIVQGVEVSRADRVPWLIRTGFATHLQGLRDAEILSSYALPQSTDTGGYSNKNNNSSNEAADGTLRDAYALCSDTSPSGKMTQHRAKRLSNFRGGEDSLSSANASKFRAFKNESSLKSYFRIGKQLLAYYYRVVFCDHGHFSREEGEGEGEGGIDNKPVLLLPQDVIEPTAWQQRAMQDIIDALRRQDKTLRKIKLGGGRGNNRNNEERDIELNHAIHGLDICAVPQGQEQSGTQRDNIRFLPPAIGNLLLTYLAYVPPLRQIFLRQRKPGALLPPYLWSKPNGDVWEDRTVSSCLRRACARARVPQFQVAWWRQAAASITKEKFSAREQANFNLAEVGVLGEEVEDDAELATPRWDEQP</sequence>
<reference evidence="2 3" key="1">
    <citation type="journal article" date="2016" name="Environ. Microbiol.">
        <title>Effector profiles distinguish formae speciales of Fusarium oxysporum.</title>
        <authorList>
            <person name="van Dam P."/>
            <person name="Fokkens L."/>
            <person name="Schmidt S.M."/>
            <person name="Linmans J.H."/>
            <person name="Kistler H.C."/>
            <person name="Ma L.J."/>
            <person name="Rep M."/>
        </authorList>
    </citation>
    <scope>NUCLEOTIDE SEQUENCE [LARGE SCALE GENOMIC DNA]</scope>
    <source>
        <strain evidence="2 3">Forc016</strain>
    </source>
</reference>
<feature type="region of interest" description="Disordered" evidence="1">
    <location>
        <begin position="153"/>
        <end position="172"/>
    </location>
</feature>
<dbReference type="EMBL" id="MABQ02000027">
    <property type="protein sequence ID" value="PCD20071.1"/>
    <property type="molecule type" value="Genomic_DNA"/>
</dbReference>
<dbReference type="InterPro" id="IPR022698">
    <property type="entry name" value="OrsD"/>
</dbReference>
<dbReference type="Pfam" id="PF12013">
    <property type="entry name" value="OrsD"/>
    <property type="match status" value="1"/>
</dbReference>
<feature type="region of interest" description="Disordered" evidence="1">
    <location>
        <begin position="268"/>
        <end position="290"/>
    </location>
</feature>
<evidence type="ECO:0000313" key="3">
    <source>
        <dbReference type="Proteomes" id="UP000219602"/>
    </source>
</evidence>
<reference evidence="2 3" key="2">
    <citation type="journal article" date="2017" name="Sci. Rep.">
        <title>A mobile pathogenicity chromosome in Fusarium oxysporum for infection of multiple cucurbit species.</title>
        <authorList>
            <person name="van Dam P."/>
            <person name="Fokkens L."/>
            <person name="Ayukawa Y."/>
            <person name="van der Gragt M."/>
            <person name="Ter Horst A."/>
            <person name="Brankovics B."/>
            <person name="Houterman P.M."/>
            <person name="Arie T."/>
            <person name="Rep M."/>
        </authorList>
    </citation>
    <scope>NUCLEOTIDE SEQUENCE [LARGE SCALE GENOMIC DNA]</scope>
    <source>
        <strain evidence="2 3">Forc016</strain>
    </source>
</reference>
<evidence type="ECO:0000313" key="2">
    <source>
        <dbReference type="EMBL" id="PCD20071.1"/>
    </source>
</evidence>
<gene>
    <name evidence="2" type="ORF">AU210_016749</name>
</gene>
<proteinExistence type="predicted"/>
<protein>
    <submittedName>
        <fullName evidence="2">Uncharacterized protein</fullName>
    </submittedName>
</protein>
<accession>A0A2H3FJM7</accession>
<dbReference type="Proteomes" id="UP000219602">
    <property type="component" value="Unassembled WGS sequence"/>
</dbReference>
<evidence type="ECO:0000256" key="1">
    <source>
        <dbReference type="SAM" id="MobiDB-lite"/>
    </source>
</evidence>
<dbReference type="AlphaFoldDB" id="A0A2H3FJM7"/>
<comment type="caution">
    <text evidence="2">The sequence shown here is derived from an EMBL/GenBank/DDBJ whole genome shotgun (WGS) entry which is preliminary data.</text>
</comment>
<name>A0A2H3FJM7_FUSOX</name>